<dbReference type="PANTHER" id="PTHR33495:SF13">
    <property type="entry name" value="ANTI-SIGMA-F FACTOR ANTAGONIST RSFB"/>
    <property type="match status" value="1"/>
</dbReference>
<reference evidence="2 3" key="1">
    <citation type="submission" date="2019-04" db="EMBL/GenBank/DDBJ databases">
        <title>Draft, Whole-Genome Sequence of the Anthracene-degrading Mycobacterium frederiksbergense LB501T, Isolated from a Polycyclic Aromatic Hydrocarbon (PAH)-Contaminated Soil.</title>
        <authorList>
            <person name="Augelletti F."/>
        </authorList>
    </citation>
    <scope>NUCLEOTIDE SEQUENCE [LARGE SCALE GENOMIC DNA]</scope>
    <source>
        <strain evidence="2 3">LB 501T</strain>
    </source>
</reference>
<evidence type="ECO:0000313" key="3">
    <source>
        <dbReference type="Proteomes" id="UP000501849"/>
    </source>
</evidence>
<dbReference type="CDD" id="cd07043">
    <property type="entry name" value="STAS_anti-anti-sigma_factors"/>
    <property type="match status" value="1"/>
</dbReference>
<name>A0A6H0S8Z1_9MYCO</name>
<proteinExistence type="predicted"/>
<feature type="domain" description="STAS" evidence="1">
    <location>
        <begin position="23"/>
        <end position="120"/>
    </location>
</feature>
<evidence type="ECO:0000259" key="1">
    <source>
        <dbReference type="PROSITE" id="PS50801"/>
    </source>
</evidence>
<accession>A0A6H0S8Z1</accession>
<dbReference type="KEGG" id="mfre:EXE63_24850"/>
<dbReference type="Proteomes" id="UP000501849">
    <property type="component" value="Chromosome"/>
</dbReference>
<dbReference type="GO" id="GO:0043856">
    <property type="term" value="F:anti-sigma factor antagonist activity"/>
    <property type="evidence" value="ECO:0007669"/>
    <property type="project" value="TreeGrafter"/>
</dbReference>
<dbReference type="EMBL" id="CP038799">
    <property type="protein sequence ID" value="QIV83754.1"/>
    <property type="molecule type" value="Genomic_DNA"/>
</dbReference>
<keyword evidence="3" id="KW-1185">Reference proteome</keyword>
<dbReference type="PROSITE" id="PS50801">
    <property type="entry name" value="STAS"/>
    <property type="match status" value="1"/>
</dbReference>
<organism evidence="2 3">
    <name type="scientific">Mycolicibacterium frederiksbergense</name>
    <dbReference type="NCBI Taxonomy" id="117567"/>
    <lineage>
        <taxon>Bacteria</taxon>
        <taxon>Bacillati</taxon>
        <taxon>Actinomycetota</taxon>
        <taxon>Actinomycetes</taxon>
        <taxon>Mycobacteriales</taxon>
        <taxon>Mycobacteriaceae</taxon>
        <taxon>Mycolicibacterium</taxon>
    </lineage>
</organism>
<dbReference type="Pfam" id="PF01740">
    <property type="entry name" value="STAS"/>
    <property type="match status" value="1"/>
</dbReference>
<dbReference type="RefSeq" id="WP_168144126.1">
    <property type="nucleotide sequence ID" value="NZ_CBCSDT010000034.1"/>
</dbReference>
<dbReference type="PANTHER" id="PTHR33495">
    <property type="entry name" value="ANTI-SIGMA FACTOR ANTAGONIST TM_1081-RELATED-RELATED"/>
    <property type="match status" value="1"/>
</dbReference>
<protein>
    <submittedName>
        <fullName evidence="2">Anti-sigma factor antagonist</fullName>
    </submittedName>
</protein>
<dbReference type="AlphaFoldDB" id="A0A6H0S8Z1"/>
<sequence>MTQQFVSGPSSLVCTETWHATTVVISCSGVVDMLTAPHMGQLIATALDKRPSMVIIDLTETTMFASCGMSLLVETKEKLSEDASLVVVADGPITRRPLELVGLSAFLTLRSTLAEALGEVSVAEG</sequence>
<gene>
    <name evidence="2" type="ORF">EXE63_24850</name>
</gene>
<dbReference type="InterPro" id="IPR002645">
    <property type="entry name" value="STAS_dom"/>
</dbReference>
<dbReference type="Gene3D" id="3.30.750.24">
    <property type="entry name" value="STAS domain"/>
    <property type="match status" value="1"/>
</dbReference>
<evidence type="ECO:0000313" key="2">
    <source>
        <dbReference type="EMBL" id="QIV83754.1"/>
    </source>
</evidence>
<dbReference type="InterPro" id="IPR036513">
    <property type="entry name" value="STAS_dom_sf"/>
</dbReference>
<dbReference type="SUPFAM" id="SSF52091">
    <property type="entry name" value="SpoIIaa-like"/>
    <property type="match status" value="1"/>
</dbReference>